<dbReference type="RefSeq" id="WP_149946801.1">
    <property type="nucleotide sequence ID" value="NZ_JBBNMF010000017.1"/>
</dbReference>
<dbReference type="Proteomes" id="UP000482653">
    <property type="component" value="Unassembled WGS sequence"/>
</dbReference>
<accession>A0A6L3K1D4</accession>
<gene>
    <name evidence="1" type="ORF">F2Y87_11630</name>
</gene>
<evidence type="ECO:0000313" key="1">
    <source>
        <dbReference type="EMBL" id="KAA5419001.1"/>
    </source>
</evidence>
<organism evidence="1 2">
    <name type="scientific">Bacteroides cellulosilyticus</name>
    <dbReference type="NCBI Taxonomy" id="246787"/>
    <lineage>
        <taxon>Bacteria</taxon>
        <taxon>Pseudomonadati</taxon>
        <taxon>Bacteroidota</taxon>
        <taxon>Bacteroidia</taxon>
        <taxon>Bacteroidales</taxon>
        <taxon>Bacteroidaceae</taxon>
        <taxon>Bacteroides</taxon>
    </lineage>
</organism>
<protein>
    <submittedName>
        <fullName evidence="1">DUF3987 domain-containing protein</fullName>
    </submittedName>
</protein>
<sequence length="464" mass="53568">MDTYSINPASIIDEAIDLSTRLSGTAFPISIFPAKIQHIIREVHECHNYPTDYIAAAILTAIAVGIGNTHLAQIKQGWTESPILYMALIGRPGANKSHPLSFAMKPFLDYDYRQNQEFEKALAKYDELMSMSRKERAESGGEQFPQEPIRKRFLVSDVTPEGLSLIHAQNKRGLCLWADELSAWFKNFNRYNNGSEEQFWLSVFSAKTTMSDRKNVKSSIFIKRPYISVIGTIQKKILNELAKGERSSNGFIDRILFVMPNLQQKARWNDKELPEDIEQEWNAVIDKLIQSECNLNEHGEIEPQILFFSEDAKKQLYEWQHHFSELCDRETNDTIVSIYCKLEIYIIRFCLIIQLARWTCGECDKVCIDLLTVERAIKLTKYFKESALSVQNILNENALNSQQQAIVNLLPPSFTTAQAIQVAEQNGMKERTFQRFLNDNIGTLFRKEKHGEYSKINPWHFCRF</sequence>
<dbReference type="AlphaFoldDB" id="A0A6L3K1D4"/>
<dbReference type="EMBL" id="VVYX01000012">
    <property type="protein sequence ID" value="KAA5419001.1"/>
    <property type="molecule type" value="Genomic_DNA"/>
</dbReference>
<reference evidence="1 2" key="1">
    <citation type="journal article" date="2019" name="Nat. Med.">
        <title>A library of human gut bacterial isolates paired with longitudinal multiomics data enables mechanistic microbiome research.</title>
        <authorList>
            <person name="Poyet M."/>
            <person name="Groussin M."/>
            <person name="Gibbons S.M."/>
            <person name="Avila-Pacheco J."/>
            <person name="Jiang X."/>
            <person name="Kearney S.M."/>
            <person name="Perrotta A.R."/>
            <person name="Berdy B."/>
            <person name="Zhao S."/>
            <person name="Lieberman T.D."/>
            <person name="Swanson P.K."/>
            <person name="Smith M."/>
            <person name="Roesemann S."/>
            <person name="Alexander J.E."/>
            <person name="Rich S.A."/>
            <person name="Livny J."/>
            <person name="Vlamakis H."/>
            <person name="Clish C."/>
            <person name="Bullock K."/>
            <person name="Deik A."/>
            <person name="Scott J."/>
            <person name="Pierce K.A."/>
            <person name="Xavier R.J."/>
            <person name="Alm E.J."/>
        </authorList>
    </citation>
    <scope>NUCLEOTIDE SEQUENCE [LARGE SCALE GENOMIC DNA]</scope>
    <source>
        <strain evidence="1 2">BIOML-A8</strain>
    </source>
</reference>
<dbReference type="Pfam" id="PF13148">
    <property type="entry name" value="DUF3987"/>
    <property type="match status" value="1"/>
</dbReference>
<dbReference type="InterPro" id="IPR025048">
    <property type="entry name" value="DUF3987"/>
</dbReference>
<comment type="caution">
    <text evidence="1">The sequence shown here is derived from an EMBL/GenBank/DDBJ whole genome shotgun (WGS) entry which is preliminary data.</text>
</comment>
<evidence type="ECO:0000313" key="2">
    <source>
        <dbReference type="Proteomes" id="UP000482653"/>
    </source>
</evidence>
<proteinExistence type="predicted"/>
<name>A0A6L3K1D4_9BACE</name>